<evidence type="ECO:0000256" key="13">
    <source>
        <dbReference type="ARBA" id="ARBA00023157"/>
    </source>
</evidence>
<dbReference type="InterPro" id="IPR036990">
    <property type="entry name" value="M14A-like_propep"/>
</dbReference>
<evidence type="ECO:0000313" key="16">
    <source>
        <dbReference type="EMBL" id="KAJ7370293.1"/>
    </source>
</evidence>
<reference evidence="16" key="1">
    <citation type="submission" date="2023-01" db="EMBL/GenBank/DDBJ databases">
        <title>Genome assembly of the deep-sea coral Lophelia pertusa.</title>
        <authorList>
            <person name="Herrera S."/>
            <person name="Cordes E."/>
        </authorList>
    </citation>
    <scope>NUCLEOTIDE SEQUENCE</scope>
    <source>
        <strain evidence="16">USNM1676648</strain>
        <tissue evidence="16">Polyp</tissue>
    </source>
</reference>
<evidence type="ECO:0000256" key="14">
    <source>
        <dbReference type="PROSITE-ProRule" id="PRU01379"/>
    </source>
</evidence>
<evidence type="ECO:0000256" key="6">
    <source>
        <dbReference type="ARBA" id="ARBA00022723"/>
    </source>
</evidence>
<gene>
    <name evidence="16" type="primary">CPB2_8</name>
    <name evidence="16" type="ORF">OS493_033373</name>
</gene>
<dbReference type="InterPro" id="IPR003146">
    <property type="entry name" value="M14A_act_pep"/>
</dbReference>
<dbReference type="Pfam" id="PF00246">
    <property type="entry name" value="Peptidase_M14"/>
    <property type="match status" value="1"/>
</dbReference>
<keyword evidence="13" id="KW-1015">Disulfide bond</keyword>
<keyword evidence="12" id="KW-0865">Zymogen</keyword>
<evidence type="ECO:0000256" key="2">
    <source>
        <dbReference type="ARBA" id="ARBA00003091"/>
    </source>
</evidence>
<keyword evidence="6" id="KW-0479">Metal-binding</keyword>
<comment type="function">
    <text evidence="2">Extracellular metalloprotease that contributes to pathogenicity.</text>
</comment>
<evidence type="ECO:0000256" key="11">
    <source>
        <dbReference type="ARBA" id="ARBA00023049"/>
    </source>
</evidence>
<comment type="caution">
    <text evidence="16">The sequence shown here is derived from an EMBL/GenBank/DDBJ whole genome shotgun (WGS) entry which is preliminary data.</text>
</comment>
<evidence type="ECO:0000256" key="8">
    <source>
        <dbReference type="ARBA" id="ARBA00022801"/>
    </source>
</evidence>
<dbReference type="AlphaFoldDB" id="A0A9W9YVM5"/>
<evidence type="ECO:0000259" key="15">
    <source>
        <dbReference type="PROSITE" id="PS52035"/>
    </source>
</evidence>
<dbReference type="CDD" id="cd03860">
    <property type="entry name" value="M14_CP_A-B_like"/>
    <property type="match status" value="1"/>
</dbReference>
<keyword evidence="10" id="KW-0843">Virulence</keyword>
<accession>A0A9W9YVM5</accession>
<dbReference type="OrthoDB" id="3626597at2759"/>
<dbReference type="SUPFAM" id="SSF53187">
    <property type="entry name" value="Zn-dependent exopeptidases"/>
    <property type="match status" value="1"/>
</dbReference>
<dbReference type="InterPro" id="IPR000834">
    <property type="entry name" value="Peptidase_M14"/>
</dbReference>
<evidence type="ECO:0000256" key="12">
    <source>
        <dbReference type="ARBA" id="ARBA00023145"/>
    </source>
</evidence>
<evidence type="ECO:0000256" key="9">
    <source>
        <dbReference type="ARBA" id="ARBA00022833"/>
    </source>
</evidence>
<comment type="similarity">
    <text evidence="3 14">Belongs to the peptidase M14 family.</text>
</comment>
<dbReference type="FunFam" id="3.40.630.10:FF:000084">
    <property type="entry name" value="Carboxypeptidase B2"/>
    <property type="match status" value="1"/>
</dbReference>
<dbReference type="PANTHER" id="PTHR11705:SF143">
    <property type="entry name" value="SLL0236 PROTEIN"/>
    <property type="match status" value="1"/>
</dbReference>
<dbReference type="GO" id="GO:0008270">
    <property type="term" value="F:zinc ion binding"/>
    <property type="evidence" value="ECO:0007669"/>
    <property type="project" value="InterPro"/>
</dbReference>
<comment type="cofactor">
    <cofactor evidence="1">
        <name>Zn(2+)</name>
        <dbReference type="ChEBI" id="CHEBI:29105"/>
    </cofactor>
</comment>
<dbReference type="PROSITE" id="PS52035">
    <property type="entry name" value="PEPTIDASE_M14"/>
    <property type="match status" value="1"/>
</dbReference>
<keyword evidence="4" id="KW-0121">Carboxypeptidase</keyword>
<dbReference type="PRINTS" id="PR00765">
    <property type="entry name" value="CRBOXYPTASEA"/>
</dbReference>
<dbReference type="SMART" id="SM00631">
    <property type="entry name" value="Zn_pept"/>
    <property type="match status" value="1"/>
</dbReference>
<keyword evidence="9" id="KW-0862">Zinc</keyword>
<feature type="domain" description="Peptidase M14" evidence="15">
    <location>
        <begin position="148"/>
        <end position="370"/>
    </location>
</feature>
<evidence type="ECO:0000256" key="10">
    <source>
        <dbReference type="ARBA" id="ARBA00023026"/>
    </source>
</evidence>
<dbReference type="Gene3D" id="3.40.630.10">
    <property type="entry name" value="Zn peptidases"/>
    <property type="match status" value="2"/>
</dbReference>
<dbReference type="Gene3D" id="3.30.70.340">
    <property type="entry name" value="Metallocarboxypeptidase-like"/>
    <property type="match status" value="1"/>
</dbReference>
<name>A0A9W9YVM5_9CNID</name>
<proteinExistence type="inferred from homology"/>
<evidence type="ECO:0000256" key="4">
    <source>
        <dbReference type="ARBA" id="ARBA00022645"/>
    </source>
</evidence>
<evidence type="ECO:0000256" key="7">
    <source>
        <dbReference type="ARBA" id="ARBA00022729"/>
    </source>
</evidence>
<keyword evidence="5" id="KW-0645">Protease</keyword>
<dbReference type="GO" id="GO:0004181">
    <property type="term" value="F:metallocarboxypeptidase activity"/>
    <property type="evidence" value="ECO:0007669"/>
    <property type="project" value="InterPro"/>
</dbReference>
<evidence type="ECO:0000313" key="17">
    <source>
        <dbReference type="Proteomes" id="UP001163046"/>
    </source>
</evidence>
<evidence type="ECO:0000256" key="1">
    <source>
        <dbReference type="ARBA" id="ARBA00001947"/>
    </source>
</evidence>
<keyword evidence="8" id="KW-0378">Hydrolase</keyword>
<dbReference type="EMBL" id="MU826869">
    <property type="protein sequence ID" value="KAJ7370293.1"/>
    <property type="molecule type" value="Genomic_DNA"/>
</dbReference>
<dbReference type="GO" id="GO:0005615">
    <property type="term" value="C:extracellular space"/>
    <property type="evidence" value="ECO:0007669"/>
    <property type="project" value="TreeGrafter"/>
</dbReference>
<dbReference type="Pfam" id="PF02244">
    <property type="entry name" value="Propep_M14"/>
    <property type="match status" value="1"/>
</dbReference>
<dbReference type="GO" id="GO:0006508">
    <property type="term" value="P:proteolysis"/>
    <property type="evidence" value="ECO:0007669"/>
    <property type="project" value="UniProtKB-KW"/>
</dbReference>
<evidence type="ECO:0000256" key="5">
    <source>
        <dbReference type="ARBA" id="ARBA00022670"/>
    </source>
</evidence>
<evidence type="ECO:0000256" key="3">
    <source>
        <dbReference type="ARBA" id="ARBA00005988"/>
    </source>
</evidence>
<sequence length="374" mass="42929">MFLTMSIKLEIKAETLYWGHKLVTAFPSSTTEVQILSRLQDTEHLMVDFWRPPSDPGKVVDMRVSPDDFVKLTESLNRYKIRHKVQIFDLQAIINRQDDVSETSSWYNKYHTLDEIVSWMKNITHTSNVVRMSSLGKSHENREQYILQIILQYGKDPTVTAMMDKVDLAIVPVLNVDGYVYTWTNDRLWRKNRSPNKNSACFGTDLNRNWKFAWGGSGASNNTCSSVYQGVSAMCENEVQNVDRFLKSQQKRLVGFLDVHNYSQMWMIPWGYVKENIKDYDELIRVGKVAVDAIKSMEFNTTYQLGSSSGLLYVSCGSLHDYVYGSLGVKYAFAVELRDKGFFGFILPASLIEPSAKELFEGLKVMVREMTLMA</sequence>
<dbReference type="Proteomes" id="UP001163046">
    <property type="component" value="Unassembled WGS sequence"/>
</dbReference>
<dbReference type="PANTHER" id="PTHR11705">
    <property type="entry name" value="PROTEASE FAMILY M14 CARBOXYPEPTIDASE A,B"/>
    <property type="match status" value="1"/>
</dbReference>
<keyword evidence="11" id="KW-0482">Metalloprotease</keyword>
<protein>
    <submittedName>
        <fullName evidence="16">Corticosteroid- binding protein</fullName>
    </submittedName>
</protein>
<feature type="active site" description="Proton donor/acceptor" evidence="14">
    <location>
        <position position="336"/>
    </location>
</feature>
<keyword evidence="7" id="KW-0732">Signal</keyword>
<keyword evidence="17" id="KW-1185">Reference proteome</keyword>
<organism evidence="16 17">
    <name type="scientific">Desmophyllum pertusum</name>
    <dbReference type="NCBI Taxonomy" id="174260"/>
    <lineage>
        <taxon>Eukaryota</taxon>
        <taxon>Metazoa</taxon>
        <taxon>Cnidaria</taxon>
        <taxon>Anthozoa</taxon>
        <taxon>Hexacorallia</taxon>
        <taxon>Scleractinia</taxon>
        <taxon>Caryophylliina</taxon>
        <taxon>Caryophylliidae</taxon>
        <taxon>Desmophyllum</taxon>
    </lineage>
</organism>
<dbReference type="SUPFAM" id="SSF54897">
    <property type="entry name" value="Protease propeptides/inhibitors"/>
    <property type="match status" value="1"/>
</dbReference>